<dbReference type="InterPro" id="IPR025402">
    <property type="entry name" value="DMP19_C"/>
</dbReference>
<organism evidence="2 3">
    <name type="scientific">Mucilaginibacter myungsuensis</name>
    <dbReference type="NCBI Taxonomy" id="649104"/>
    <lineage>
        <taxon>Bacteria</taxon>
        <taxon>Pseudomonadati</taxon>
        <taxon>Bacteroidota</taxon>
        <taxon>Sphingobacteriia</taxon>
        <taxon>Sphingobacteriales</taxon>
        <taxon>Sphingobacteriaceae</taxon>
        <taxon>Mucilaginibacter</taxon>
    </lineage>
</organism>
<dbReference type="AlphaFoldDB" id="A0A929KYL0"/>
<reference evidence="2" key="1">
    <citation type="submission" date="2020-10" db="EMBL/GenBank/DDBJ databases">
        <title>Mucilaginibacter mali sp. nov., isolated from rhizosphere soil of apple orchard.</title>
        <authorList>
            <person name="Lee J.-S."/>
            <person name="Kim H.S."/>
            <person name="Kim J.-S."/>
        </authorList>
    </citation>
    <scope>NUCLEOTIDE SEQUENCE</scope>
    <source>
        <strain evidence="2">KCTC 22746</strain>
    </source>
</reference>
<evidence type="ECO:0000313" key="3">
    <source>
        <dbReference type="Proteomes" id="UP000622475"/>
    </source>
</evidence>
<protein>
    <submittedName>
        <fullName evidence="2">DUF4375 domain-containing protein</fullName>
    </submittedName>
</protein>
<sequence length="155" mass="18073">MESSELVENIYSRAVEGIQKNWFLNRNTDWYDYVVSLPIELKITYLVIVVHNQVVNGGFHQYFVNGYGQFAKETIIALLDIGASKRAKLLEKSFEMVNNDNISIEVFRERLLDKDIESFFISDELYEPLDELDTQYYNIIDEEIDVLLGNYLGGR</sequence>
<gene>
    <name evidence="2" type="ORF">IRJ16_16815</name>
</gene>
<evidence type="ECO:0000313" key="2">
    <source>
        <dbReference type="EMBL" id="MBE9663552.1"/>
    </source>
</evidence>
<name>A0A929KYL0_9SPHI</name>
<dbReference type="Gene3D" id="1.20.1420.60">
    <property type="match status" value="1"/>
</dbReference>
<dbReference type="Pfam" id="PF14300">
    <property type="entry name" value="DMP19"/>
    <property type="match status" value="1"/>
</dbReference>
<dbReference type="EMBL" id="JADFFL010000006">
    <property type="protein sequence ID" value="MBE9663552.1"/>
    <property type="molecule type" value="Genomic_DNA"/>
</dbReference>
<keyword evidence="3" id="KW-1185">Reference proteome</keyword>
<comment type="caution">
    <text evidence="2">The sequence shown here is derived from an EMBL/GenBank/DDBJ whole genome shotgun (WGS) entry which is preliminary data.</text>
</comment>
<evidence type="ECO:0000259" key="1">
    <source>
        <dbReference type="Pfam" id="PF14300"/>
    </source>
</evidence>
<proteinExistence type="predicted"/>
<dbReference type="RefSeq" id="WP_194112776.1">
    <property type="nucleotide sequence ID" value="NZ_JADFFL010000006.1"/>
</dbReference>
<accession>A0A929KYL0</accession>
<feature type="domain" description="DNA mimic protein DMP19 C-terminal" evidence="1">
    <location>
        <begin position="37"/>
        <end position="152"/>
    </location>
</feature>
<dbReference type="Proteomes" id="UP000622475">
    <property type="component" value="Unassembled WGS sequence"/>
</dbReference>